<gene>
    <name evidence="2" type="ORF">OKIOD_LOCUS6477</name>
</gene>
<keyword evidence="1" id="KW-0175">Coiled coil</keyword>
<evidence type="ECO:0000313" key="2">
    <source>
        <dbReference type="EMBL" id="CAG5097070.1"/>
    </source>
</evidence>
<evidence type="ECO:0000256" key="1">
    <source>
        <dbReference type="SAM" id="Coils"/>
    </source>
</evidence>
<dbReference type="EMBL" id="OU015569">
    <property type="protein sequence ID" value="CAG5097070.1"/>
    <property type="molecule type" value="Genomic_DNA"/>
</dbReference>
<dbReference type="Proteomes" id="UP001158576">
    <property type="component" value="Chromosome XSR"/>
</dbReference>
<feature type="coiled-coil region" evidence="1">
    <location>
        <begin position="253"/>
        <end position="280"/>
    </location>
</feature>
<reference evidence="2 3" key="1">
    <citation type="submission" date="2021-04" db="EMBL/GenBank/DDBJ databases">
        <authorList>
            <person name="Bliznina A."/>
        </authorList>
    </citation>
    <scope>NUCLEOTIDE SEQUENCE [LARGE SCALE GENOMIC DNA]</scope>
</reference>
<keyword evidence="3" id="KW-1185">Reference proteome</keyword>
<sequence>MRNRLDPGLEPYSFGSFTPGKDAHFYLPRLQGAAGTATTTSKILRESCSTKCNHYWVPKVVKPRPPPKSPEPHVIYQYDYMTEQIKMWEDEIEALKTEIATLEEISKNHEIWERTRITQNALDKLNRSRDKFYDYNRTSFLKRMRLHAQRKTTREKQLLSLSTEIARLTASNENFDKYVLGIRQYKNLGAVRDRLEISTFQKKFDEEHGKTMQQIENPPYLTPEYIIPIIPPIEDPEFLVKTRNYVERITSINKTDRAEVEQLRRNVHIMEAELKDLRANWHKAYKCELDFPDDEDLSKLNIPTLQNIKLDDKLEN</sequence>
<evidence type="ECO:0000313" key="3">
    <source>
        <dbReference type="Proteomes" id="UP001158576"/>
    </source>
</evidence>
<accession>A0ABN7SF43</accession>
<protein>
    <submittedName>
        <fullName evidence="2">Oidioi.mRNA.OKI2018_I69.XSR.g14919.t1.cds</fullName>
    </submittedName>
</protein>
<name>A0ABN7SF43_OIKDI</name>
<feature type="coiled-coil region" evidence="1">
    <location>
        <begin position="78"/>
        <end position="105"/>
    </location>
</feature>
<proteinExistence type="predicted"/>
<organism evidence="2 3">
    <name type="scientific">Oikopleura dioica</name>
    <name type="common">Tunicate</name>
    <dbReference type="NCBI Taxonomy" id="34765"/>
    <lineage>
        <taxon>Eukaryota</taxon>
        <taxon>Metazoa</taxon>
        <taxon>Chordata</taxon>
        <taxon>Tunicata</taxon>
        <taxon>Appendicularia</taxon>
        <taxon>Copelata</taxon>
        <taxon>Oikopleuridae</taxon>
        <taxon>Oikopleura</taxon>
    </lineage>
</organism>